<dbReference type="Gene3D" id="3.20.20.70">
    <property type="entry name" value="Aldolase class I"/>
    <property type="match status" value="1"/>
</dbReference>
<dbReference type="OrthoDB" id="9778912at2"/>
<dbReference type="SUPFAM" id="SSF51412">
    <property type="entry name" value="Inosine monophosphate dehydrogenase (IMPDH)"/>
    <property type="match status" value="1"/>
</dbReference>
<evidence type="ECO:0000256" key="5">
    <source>
        <dbReference type="ARBA" id="ARBA00022643"/>
    </source>
</evidence>
<dbReference type="CDD" id="cd04730">
    <property type="entry name" value="NPD_like"/>
    <property type="match status" value="1"/>
</dbReference>
<comment type="cofactor">
    <cofactor evidence="1">
        <name>FMN</name>
        <dbReference type="ChEBI" id="CHEBI:58210"/>
    </cofactor>
</comment>
<keyword evidence="4" id="KW-0285">Flavoprotein</keyword>
<dbReference type="FunFam" id="3.20.20.70:FF:000154">
    <property type="entry name" value="Probable nitronate monooxygenase"/>
    <property type="match status" value="1"/>
</dbReference>
<dbReference type="Proteomes" id="UP000054639">
    <property type="component" value="Unassembled WGS sequence"/>
</dbReference>
<accession>A0A378KTI5</accession>
<comment type="catalytic activity">
    <reaction evidence="10">
        <text>3 propionate 3-nitronate + 3 O2 + H2O = 3 3-oxopropanoate + 2 nitrate + nitrite + H2O2 + 3 H(+)</text>
        <dbReference type="Rhea" id="RHEA:57332"/>
        <dbReference type="ChEBI" id="CHEBI:15377"/>
        <dbReference type="ChEBI" id="CHEBI:15378"/>
        <dbReference type="ChEBI" id="CHEBI:15379"/>
        <dbReference type="ChEBI" id="CHEBI:16240"/>
        <dbReference type="ChEBI" id="CHEBI:16301"/>
        <dbReference type="ChEBI" id="CHEBI:17632"/>
        <dbReference type="ChEBI" id="CHEBI:33190"/>
        <dbReference type="ChEBI" id="CHEBI:136067"/>
    </reaction>
</comment>
<dbReference type="PANTHER" id="PTHR42747">
    <property type="entry name" value="NITRONATE MONOOXYGENASE-RELATED"/>
    <property type="match status" value="1"/>
</dbReference>
<dbReference type="GO" id="GO:0000166">
    <property type="term" value="F:nucleotide binding"/>
    <property type="evidence" value="ECO:0007669"/>
    <property type="project" value="UniProtKB-KW"/>
</dbReference>
<dbReference type="EMBL" id="UGOW01000001">
    <property type="protein sequence ID" value="STY17895.1"/>
    <property type="molecule type" value="Genomic_DNA"/>
</dbReference>
<reference evidence="12 14" key="1">
    <citation type="submission" date="2015-11" db="EMBL/GenBank/DDBJ databases">
        <title>Genomic analysis of 38 Legionella species identifies large and diverse effector repertoires.</title>
        <authorList>
            <person name="Burstein D."/>
            <person name="Amaro F."/>
            <person name="Zusman T."/>
            <person name="Lifshitz Z."/>
            <person name="Cohen O."/>
            <person name="Gilbert J.A."/>
            <person name="Pupko T."/>
            <person name="Shuman H.A."/>
            <person name="Segal G."/>
        </authorList>
    </citation>
    <scope>NUCLEOTIDE SEQUENCE [LARGE SCALE GENOMIC DNA]</scope>
    <source>
        <strain evidence="12 14">ATCC 49507</strain>
    </source>
</reference>
<reference evidence="13 15" key="2">
    <citation type="submission" date="2018-06" db="EMBL/GenBank/DDBJ databases">
        <authorList>
            <consortium name="Pathogen Informatics"/>
            <person name="Doyle S."/>
        </authorList>
    </citation>
    <scope>NUCLEOTIDE SEQUENCE [LARGE SCALE GENOMIC DNA]</scope>
    <source>
        <strain evidence="13 15">NCTC12376</strain>
    </source>
</reference>
<evidence type="ECO:0000256" key="10">
    <source>
        <dbReference type="ARBA" id="ARBA00049401"/>
    </source>
</evidence>
<dbReference type="Proteomes" id="UP000254230">
    <property type="component" value="Unassembled WGS sequence"/>
</dbReference>
<organism evidence="13 15">
    <name type="scientific">Legionella quateirensis</name>
    <dbReference type="NCBI Taxonomy" id="45072"/>
    <lineage>
        <taxon>Bacteria</taxon>
        <taxon>Pseudomonadati</taxon>
        <taxon>Pseudomonadota</taxon>
        <taxon>Gammaproteobacteria</taxon>
        <taxon>Legionellales</taxon>
        <taxon>Legionellaceae</taxon>
        <taxon>Legionella</taxon>
    </lineage>
</organism>
<dbReference type="GO" id="GO:0051213">
    <property type="term" value="F:dioxygenase activity"/>
    <property type="evidence" value="ECO:0007669"/>
    <property type="project" value="UniProtKB-KW"/>
</dbReference>
<comment type="similarity">
    <text evidence="2">Belongs to the nitronate monooxygenase family. NMO class I subfamily.</text>
</comment>
<evidence type="ECO:0000313" key="12">
    <source>
        <dbReference type="EMBL" id="KTD50859.1"/>
    </source>
</evidence>
<dbReference type="Pfam" id="PF03060">
    <property type="entry name" value="NMO"/>
    <property type="match status" value="1"/>
</dbReference>
<dbReference type="RefSeq" id="WP_058473281.1">
    <property type="nucleotide sequence ID" value="NZ_CAAAIL010000004.1"/>
</dbReference>
<evidence type="ECO:0000256" key="11">
    <source>
        <dbReference type="ARBA" id="ARBA00067136"/>
    </source>
</evidence>
<dbReference type="GO" id="GO:0018580">
    <property type="term" value="F:nitronate monooxygenase activity"/>
    <property type="evidence" value="ECO:0007669"/>
    <property type="project" value="InterPro"/>
</dbReference>
<keyword evidence="5" id="KW-0288">FMN</keyword>
<dbReference type="PANTHER" id="PTHR42747:SF3">
    <property type="entry name" value="NITRONATE MONOOXYGENASE-RELATED"/>
    <property type="match status" value="1"/>
</dbReference>
<dbReference type="InterPro" id="IPR013785">
    <property type="entry name" value="Aldolase_TIM"/>
</dbReference>
<proteinExistence type="inferred from homology"/>
<evidence type="ECO:0000313" key="15">
    <source>
        <dbReference type="Proteomes" id="UP000254230"/>
    </source>
</evidence>
<keyword evidence="3" id="KW-0216">Detoxification</keyword>
<keyword evidence="13" id="KW-0223">Dioxygenase</keyword>
<evidence type="ECO:0000256" key="7">
    <source>
        <dbReference type="ARBA" id="ARBA00023002"/>
    </source>
</evidence>
<protein>
    <recommendedName>
        <fullName evidence="11">Nitronate monooxygenase</fullName>
    </recommendedName>
    <alternativeName>
        <fullName evidence="9">Propionate 3-nitronate monooxygenase</fullName>
    </alternativeName>
</protein>
<keyword evidence="6" id="KW-0547">Nucleotide-binding</keyword>
<dbReference type="GO" id="GO:0009636">
    <property type="term" value="P:response to toxic substance"/>
    <property type="evidence" value="ECO:0007669"/>
    <property type="project" value="UniProtKB-KW"/>
</dbReference>
<evidence type="ECO:0000256" key="3">
    <source>
        <dbReference type="ARBA" id="ARBA00022575"/>
    </source>
</evidence>
<dbReference type="STRING" id="45072.Lqua_1086"/>
<keyword evidence="14" id="KW-1185">Reference proteome</keyword>
<keyword evidence="8" id="KW-0503">Monooxygenase</keyword>
<dbReference type="AlphaFoldDB" id="A0A378KTI5"/>
<dbReference type="InterPro" id="IPR004136">
    <property type="entry name" value="NMO"/>
</dbReference>
<evidence type="ECO:0000256" key="8">
    <source>
        <dbReference type="ARBA" id="ARBA00023033"/>
    </source>
</evidence>
<gene>
    <name evidence="12" type="ORF">Lqua_1086</name>
    <name evidence="13" type="ORF">NCTC12376_01710</name>
</gene>
<evidence type="ECO:0000256" key="4">
    <source>
        <dbReference type="ARBA" id="ARBA00022630"/>
    </source>
</evidence>
<evidence type="ECO:0000256" key="1">
    <source>
        <dbReference type="ARBA" id="ARBA00001917"/>
    </source>
</evidence>
<sequence length="349" mass="37619">MWHTSLTEKLGIQFPIIQAPMAGGSTTPELVAAVSNAGCLGSLAAGYLSPTEIRRELKTVRQLTNHPFAVNLFIPEPHQASPEHILQSCSAISQSCQELNVDIDPATALNIQSFDEQISVLVEENIPVFSFTFGTLDPLWISQFKKRGTVLIGTATNLSEALLLEESGIDLIVAQGSEAGGHRGTFIGSAEDSLTGLFSLLPLLADRLRTPLIAAGGIMDGRGINAAITLGSAGVQMGTAFLSCFESGVPSIMKQTLLAQRQDNTVLTRVFSGKLARGIRNKFIVNMGRYSSTILDYPVQNALTTKMRRKAREQNNIDYMSMWAGQSAFLCRNTSAAELINALICEAEE</sequence>
<name>A0A378KTI5_9GAMM</name>
<dbReference type="EMBL" id="LNYR01000012">
    <property type="protein sequence ID" value="KTD50859.1"/>
    <property type="molecule type" value="Genomic_DNA"/>
</dbReference>
<evidence type="ECO:0000313" key="13">
    <source>
        <dbReference type="EMBL" id="STY17895.1"/>
    </source>
</evidence>
<evidence type="ECO:0000256" key="6">
    <source>
        <dbReference type="ARBA" id="ARBA00022741"/>
    </source>
</evidence>
<evidence type="ECO:0000313" key="14">
    <source>
        <dbReference type="Proteomes" id="UP000054639"/>
    </source>
</evidence>
<evidence type="ECO:0000256" key="9">
    <source>
        <dbReference type="ARBA" id="ARBA00031155"/>
    </source>
</evidence>
<evidence type="ECO:0000256" key="2">
    <source>
        <dbReference type="ARBA" id="ARBA00009881"/>
    </source>
</evidence>
<keyword evidence="7 13" id="KW-0560">Oxidoreductase</keyword>